<sequence length="134" mass="15538">MNTMQVVELLDSILPLYPAAQNISRSLLMDILESEGIFIYEPDYSVTKAKSLLFEYLDNTYRYNFDAYGNLVSPEKIMHSAAGYYIGYDSYDFELDVCLHHDRISGYYKDIDKAKMALRVGVHYMMPPRLSFSM</sequence>
<keyword evidence="1" id="KW-0614">Plasmid</keyword>
<reference evidence="1 2" key="1">
    <citation type="submission" date="2023-02" db="EMBL/GenBank/DDBJ databases">
        <title>Pathogen: clinical or host-associated sample.</title>
        <authorList>
            <person name="Hergert J."/>
            <person name="Casey R."/>
            <person name="Wagner J."/>
            <person name="Young E.L."/>
            <person name="Oakeson K.F."/>
        </authorList>
    </citation>
    <scope>NUCLEOTIDE SEQUENCE [LARGE SCALE GENOMIC DNA]</scope>
    <source>
        <strain evidence="1 2">2022CK-00829</strain>
        <plasmid evidence="1 2">unnamed1</plasmid>
    </source>
</reference>
<keyword evidence="2" id="KW-1185">Reference proteome</keyword>
<gene>
    <name evidence="1" type="ORF">PUW25_25550</name>
</gene>
<protein>
    <submittedName>
        <fullName evidence="1">Uncharacterized protein</fullName>
    </submittedName>
</protein>
<dbReference type="Proteomes" id="UP001221519">
    <property type="component" value="Plasmid unnamed1"/>
</dbReference>
<dbReference type="EMBL" id="CP118109">
    <property type="protein sequence ID" value="WDI05177.1"/>
    <property type="molecule type" value="Genomic_DNA"/>
</dbReference>
<dbReference type="RefSeq" id="WP_274338762.1">
    <property type="nucleotide sequence ID" value="NZ_CP118109.1"/>
</dbReference>
<name>A0ABY7XHA8_9BACL</name>
<proteinExistence type="predicted"/>
<evidence type="ECO:0000313" key="1">
    <source>
        <dbReference type="EMBL" id="WDI05177.1"/>
    </source>
</evidence>
<accession>A0ABY7XHA8</accession>
<evidence type="ECO:0000313" key="2">
    <source>
        <dbReference type="Proteomes" id="UP001221519"/>
    </source>
</evidence>
<geneLocation type="plasmid" evidence="1 2">
    <name>unnamed1</name>
</geneLocation>
<organism evidence="1 2">
    <name type="scientific">Paenibacillus urinalis</name>
    <dbReference type="NCBI Taxonomy" id="521520"/>
    <lineage>
        <taxon>Bacteria</taxon>
        <taxon>Bacillati</taxon>
        <taxon>Bacillota</taxon>
        <taxon>Bacilli</taxon>
        <taxon>Bacillales</taxon>
        <taxon>Paenibacillaceae</taxon>
        <taxon>Paenibacillus</taxon>
    </lineage>
</organism>